<keyword evidence="5" id="KW-0378">Hydrolase</keyword>
<evidence type="ECO:0000256" key="2">
    <source>
        <dbReference type="SAM" id="MobiDB-lite"/>
    </source>
</evidence>
<dbReference type="Gene3D" id="2.30.42.10">
    <property type="match status" value="2"/>
</dbReference>
<dbReference type="KEGG" id="snep:Enr13x_32550"/>
<reference evidence="5 6" key="1">
    <citation type="submission" date="2019-03" db="EMBL/GenBank/DDBJ databases">
        <title>Deep-cultivation of Planctomycetes and their phenomic and genomic characterization uncovers novel biology.</title>
        <authorList>
            <person name="Wiegand S."/>
            <person name="Jogler M."/>
            <person name="Boedeker C."/>
            <person name="Pinto D."/>
            <person name="Vollmers J."/>
            <person name="Rivas-Marin E."/>
            <person name="Kohn T."/>
            <person name="Peeters S.H."/>
            <person name="Heuer A."/>
            <person name="Rast P."/>
            <person name="Oberbeckmann S."/>
            <person name="Bunk B."/>
            <person name="Jeske O."/>
            <person name="Meyerdierks A."/>
            <person name="Storesund J.E."/>
            <person name="Kallscheuer N."/>
            <person name="Luecker S."/>
            <person name="Lage O.M."/>
            <person name="Pohl T."/>
            <person name="Merkel B.J."/>
            <person name="Hornburger P."/>
            <person name="Mueller R.-W."/>
            <person name="Bruemmer F."/>
            <person name="Labrenz M."/>
            <person name="Spormann A.M."/>
            <person name="Op den Camp H."/>
            <person name="Overmann J."/>
            <person name="Amann R."/>
            <person name="Jetten M.S.M."/>
            <person name="Mascher T."/>
            <person name="Medema M.H."/>
            <person name="Devos D.P."/>
            <person name="Kaster A.-K."/>
            <person name="Ovreas L."/>
            <person name="Rohde M."/>
            <person name="Galperin M.Y."/>
            <person name="Jogler C."/>
        </authorList>
    </citation>
    <scope>NUCLEOTIDE SEQUENCE [LARGE SCALE GENOMIC DNA]</scope>
    <source>
        <strain evidence="5 6">Enr13</strain>
    </source>
</reference>
<dbReference type="GO" id="GO:0004252">
    <property type="term" value="F:serine-type endopeptidase activity"/>
    <property type="evidence" value="ECO:0007669"/>
    <property type="project" value="TreeGrafter"/>
</dbReference>
<dbReference type="EMBL" id="CP037423">
    <property type="protein sequence ID" value="QDV43399.1"/>
    <property type="molecule type" value="Genomic_DNA"/>
</dbReference>
<dbReference type="PROSITE" id="PS50106">
    <property type="entry name" value="PDZ"/>
    <property type="match status" value="2"/>
</dbReference>
<dbReference type="InterPro" id="IPR001478">
    <property type="entry name" value="PDZ"/>
</dbReference>
<evidence type="ECO:0000256" key="3">
    <source>
        <dbReference type="SAM" id="SignalP"/>
    </source>
</evidence>
<feature type="domain" description="PDZ" evidence="4">
    <location>
        <begin position="276"/>
        <end position="332"/>
    </location>
</feature>
<dbReference type="SUPFAM" id="SSF50156">
    <property type="entry name" value="PDZ domain-like"/>
    <property type="match status" value="2"/>
</dbReference>
<sequence precursor="true">MSTNLLKSVVFAAITTLCLAGHLRAQSASGQRNAFDSRTEQQANDLINSRVSRNAIRDAEELLEATQTRGWSYLGTDGKSRQVYEAYAGVQLHGGEPWVVFQSRRRAPVSSLRENEKRLVEKIGELVRRVASHHDDLVMVERAAMERQHQQAQREQQLLEEMERQRIEQTTVPRLIVVRDFVAEMPTQNGVRPIVVSANEEFTALAEREGEVMISFYGDTVWVAKGNFAVIGRVPRPSDEPASRNSGMHQSQRPALPDVEPPQLDIRLEFDNINDGGLVRQVFRGGEGERMGIRAGDVIMQVNNRPVRTYNEAMTATRMGNGSIKLLVQRQNQMIVLSTASQKAGGSLPFGVTQARPHRYGGLVVGDVDPNSIAGRLGIGRGDVIVSLNGIPMSSPESLIAHNQNPAGRYQIVLANTYGSGTRTLSWPN</sequence>
<name>A0A518HRC8_9BACT</name>
<evidence type="ECO:0000313" key="6">
    <source>
        <dbReference type="Proteomes" id="UP000319004"/>
    </source>
</evidence>
<proteinExistence type="inferred from homology"/>
<gene>
    <name evidence="5" type="ORF">Enr13x_32550</name>
</gene>
<keyword evidence="3" id="KW-0732">Signal</keyword>
<feature type="compositionally biased region" description="Polar residues" evidence="2">
    <location>
        <begin position="243"/>
        <end position="253"/>
    </location>
</feature>
<feature type="domain" description="PDZ" evidence="4">
    <location>
        <begin position="334"/>
        <end position="395"/>
    </location>
</feature>
<dbReference type="AlphaFoldDB" id="A0A518HRC8"/>
<dbReference type="GO" id="GO:0006508">
    <property type="term" value="P:proteolysis"/>
    <property type="evidence" value="ECO:0007669"/>
    <property type="project" value="UniProtKB-KW"/>
</dbReference>
<dbReference type="PANTHER" id="PTHR22939">
    <property type="entry name" value="SERINE PROTEASE FAMILY S1C HTRA-RELATED"/>
    <property type="match status" value="1"/>
</dbReference>
<keyword evidence="5" id="KW-0645">Protease</keyword>
<protein>
    <submittedName>
        <fullName evidence="5">Serine endoprotease</fullName>
    </submittedName>
</protein>
<organism evidence="5 6">
    <name type="scientific">Stieleria neptunia</name>
    <dbReference type="NCBI Taxonomy" id="2527979"/>
    <lineage>
        <taxon>Bacteria</taxon>
        <taxon>Pseudomonadati</taxon>
        <taxon>Planctomycetota</taxon>
        <taxon>Planctomycetia</taxon>
        <taxon>Pirellulales</taxon>
        <taxon>Pirellulaceae</taxon>
        <taxon>Stieleria</taxon>
    </lineage>
</organism>
<evidence type="ECO:0000256" key="1">
    <source>
        <dbReference type="ARBA" id="ARBA00010541"/>
    </source>
</evidence>
<keyword evidence="6" id="KW-1185">Reference proteome</keyword>
<feature type="region of interest" description="Disordered" evidence="2">
    <location>
        <begin position="234"/>
        <end position="259"/>
    </location>
</feature>
<accession>A0A518HRC8</accession>
<dbReference type="Proteomes" id="UP000319004">
    <property type="component" value="Chromosome"/>
</dbReference>
<dbReference type="InterPro" id="IPR041489">
    <property type="entry name" value="PDZ_6"/>
</dbReference>
<evidence type="ECO:0000259" key="4">
    <source>
        <dbReference type="PROSITE" id="PS50106"/>
    </source>
</evidence>
<feature type="chain" id="PRO_5022184749" evidence="3">
    <location>
        <begin position="21"/>
        <end position="429"/>
    </location>
</feature>
<dbReference type="SMART" id="SM00228">
    <property type="entry name" value="PDZ"/>
    <property type="match status" value="2"/>
</dbReference>
<dbReference type="PANTHER" id="PTHR22939:SF129">
    <property type="entry name" value="SERINE PROTEASE HTRA2, MITOCHONDRIAL"/>
    <property type="match status" value="1"/>
</dbReference>
<feature type="signal peptide" evidence="3">
    <location>
        <begin position="1"/>
        <end position="20"/>
    </location>
</feature>
<evidence type="ECO:0000313" key="5">
    <source>
        <dbReference type="EMBL" id="QDV43399.1"/>
    </source>
</evidence>
<dbReference type="InterPro" id="IPR036034">
    <property type="entry name" value="PDZ_sf"/>
</dbReference>
<comment type="similarity">
    <text evidence="1">Belongs to the peptidase S1C family.</text>
</comment>
<dbReference type="Pfam" id="PF17820">
    <property type="entry name" value="PDZ_6"/>
    <property type="match status" value="2"/>
</dbReference>